<dbReference type="GO" id="GO:0005524">
    <property type="term" value="F:ATP binding"/>
    <property type="evidence" value="ECO:0007669"/>
    <property type="project" value="UniProtKB-KW"/>
</dbReference>
<evidence type="ECO:0000256" key="2">
    <source>
        <dbReference type="ARBA" id="ARBA00004141"/>
    </source>
</evidence>
<feature type="domain" description="Histidine kinase" evidence="13">
    <location>
        <begin position="160"/>
        <end position="376"/>
    </location>
</feature>
<sequence>MSSQSIDDPHDAADVAQLLHAGVVQDTMHAHVLLDADGMIRWVNDTAAQLFHLEPAALVGQPLALLFRDDDIERGTVALELETARTRGHCENDRWMRRSDGSAFWATGVTTAIRAADGTACAYHKILRNRTDLREHTVALRNERDALADERDAAVERIAKNVHELRNPLSVIASATEVLRRLAGDEDPRASAAAERVQRQIGQLVRLIDGLMATAEGSQVAQRVEREPVVVQDAIAAALEAVEPSEGRRARVSCLMQAAPVVVDIDPAHLQQILVNLLGNALKYTPDGEPVWVRLSTEAQDAVVRIEDRGAGIAPEALSRIFDLFTRASDVREMPGSGVGLAVVRELVSLYGGSVLAQSEGVGQGAIFTVRLPRCEPGGVYDDAAVLANAASAARPTLAP</sequence>
<accession>A0A918W4V7</accession>
<comment type="caution">
    <text evidence="14">The sequence shown here is derived from an EMBL/GenBank/DDBJ whole genome shotgun (WGS) entry which is preliminary data.</text>
</comment>
<evidence type="ECO:0000256" key="4">
    <source>
        <dbReference type="ARBA" id="ARBA00022553"/>
    </source>
</evidence>
<dbReference type="PANTHER" id="PTHR42878">
    <property type="entry name" value="TWO-COMPONENT HISTIDINE KINASE"/>
    <property type="match status" value="1"/>
</dbReference>
<dbReference type="Gene3D" id="3.30.450.20">
    <property type="entry name" value="PAS domain"/>
    <property type="match status" value="1"/>
</dbReference>
<evidence type="ECO:0000313" key="15">
    <source>
        <dbReference type="Proteomes" id="UP000646426"/>
    </source>
</evidence>
<dbReference type="SUPFAM" id="SSF47384">
    <property type="entry name" value="Homodimeric domain of signal transducing histidine kinase"/>
    <property type="match status" value="1"/>
</dbReference>
<dbReference type="PRINTS" id="PR00344">
    <property type="entry name" value="BCTRLSENSOR"/>
</dbReference>
<dbReference type="InterPro" id="IPR035965">
    <property type="entry name" value="PAS-like_dom_sf"/>
</dbReference>
<dbReference type="InterPro" id="IPR003594">
    <property type="entry name" value="HATPase_dom"/>
</dbReference>
<keyword evidence="10" id="KW-1133">Transmembrane helix</keyword>
<reference evidence="14" key="2">
    <citation type="submission" date="2020-09" db="EMBL/GenBank/DDBJ databases">
        <authorList>
            <person name="Sun Q."/>
            <person name="Kim S."/>
        </authorList>
    </citation>
    <scope>NUCLEOTIDE SEQUENCE</scope>
    <source>
        <strain evidence="14">KCTC 23077</strain>
    </source>
</reference>
<evidence type="ECO:0000256" key="12">
    <source>
        <dbReference type="ARBA" id="ARBA00023136"/>
    </source>
</evidence>
<evidence type="ECO:0000256" key="11">
    <source>
        <dbReference type="ARBA" id="ARBA00023012"/>
    </source>
</evidence>
<dbReference type="CDD" id="cd00082">
    <property type="entry name" value="HisKA"/>
    <property type="match status" value="1"/>
</dbReference>
<keyword evidence="8" id="KW-0418">Kinase</keyword>
<evidence type="ECO:0000256" key="7">
    <source>
        <dbReference type="ARBA" id="ARBA00022741"/>
    </source>
</evidence>
<protein>
    <recommendedName>
        <fullName evidence="3">histidine kinase</fullName>
        <ecNumber evidence="3">2.7.13.3</ecNumber>
    </recommendedName>
</protein>
<dbReference type="SMART" id="SM00388">
    <property type="entry name" value="HisKA"/>
    <property type="match status" value="1"/>
</dbReference>
<keyword evidence="9" id="KW-0067">ATP-binding</keyword>
<dbReference type="Pfam" id="PF13426">
    <property type="entry name" value="PAS_9"/>
    <property type="match status" value="1"/>
</dbReference>
<keyword evidence="4" id="KW-0597">Phosphoprotein</keyword>
<dbReference type="RefSeq" id="WP_189452341.1">
    <property type="nucleotide sequence ID" value="NZ_BMYD01000001.1"/>
</dbReference>
<dbReference type="InterPro" id="IPR004358">
    <property type="entry name" value="Sig_transdc_His_kin-like_C"/>
</dbReference>
<dbReference type="EMBL" id="BMYD01000001">
    <property type="protein sequence ID" value="GHA69136.1"/>
    <property type="molecule type" value="Genomic_DNA"/>
</dbReference>
<dbReference type="SMART" id="SM00091">
    <property type="entry name" value="PAS"/>
    <property type="match status" value="1"/>
</dbReference>
<dbReference type="SUPFAM" id="SSF55874">
    <property type="entry name" value="ATPase domain of HSP90 chaperone/DNA topoisomerase II/histidine kinase"/>
    <property type="match status" value="1"/>
</dbReference>
<dbReference type="Pfam" id="PF00512">
    <property type="entry name" value="HisKA"/>
    <property type="match status" value="1"/>
</dbReference>
<dbReference type="InterPro" id="IPR036097">
    <property type="entry name" value="HisK_dim/P_sf"/>
</dbReference>
<dbReference type="GO" id="GO:0007234">
    <property type="term" value="P:osmosensory signaling via phosphorelay pathway"/>
    <property type="evidence" value="ECO:0007669"/>
    <property type="project" value="TreeGrafter"/>
</dbReference>
<dbReference type="PROSITE" id="PS50109">
    <property type="entry name" value="HIS_KIN"/>
    <property type="match status" value="1"/>
</dbReference>
<dbReference type="InterPro" id="IPR005467">
    <property type="entry name" value="His_kinase_dom"/>
</dbReference>
<gene>
    <name evidence="14" type="ORF">GCM10007067_01310</name>
</gene>
<dbReference type="GO" id="GO:0030295">
    <property type="term" value="F:protein kinase activator activity"/>
    <property type="evidence" value="ECO:0007669"/>
    <property type="project" value="TreeGrafter"/>
</dbReference>
<evidence type="ECO:0000256" key="3">
    <source>
        <dbReference type="ARBA" id="ARBA00012438"/>
    </source>
</evidence>
<evidence type="ECO:0000256" key="1">
    <source>
        <dbReference type="ARBA" id="ARBA00000085"/>
    </source>
</evidence>
<name>A0A918W4V7_9GAMM</name>
<dbReference type="Pfam" id="PF02518">
    <property type="entry name" value="HATPase_c"/>
    <property type="match status" value="1"/>
</dbReference>
<keyword evidence="5" id="KW-0808">Transferase</keyword>
<keyword evidence="12" id="KW-0472">Membrane</keyword>
<dbReference type="GO" id="GO:0000155">
    <property type="term" value="F:phosphorelay sensor kinase activity"/>
    <property type="evidence" value="ECO:0007669"/>
    <property type="project" value="InterPro"/>
</dbReference>
<dbReference type="PANTHER" id="PTHR42878:SF7">
    <property type="entry name" value="SENSOR HISTIDINE KINASE GLRK"/>
    <property type="match status" value="1"/>
</dbReference>
<keyword evidence="7" id="KW-0547">Nucleotide-binding</keyword>
<dbReference type="Gene3D" id="3.30.565.10">
    <property type="entry name" value="Histidine kinase-like ATPase, C-terminal domain"/>
    <property type="match status" value="1"/>
</dbReference>
<dbReference type="InterPro" id="IPR000014">
    <property type="entry name" value="PAS"/>
</dbReference>
<evidence type="ECO:0000256" key="8">
    <source>
        <dbReference type="ARBA" id="ARBA00022777"/>
    </source>
</evidence>
<dbReference type="Proteomes" id="UP000646426">
    <property type="component" value="Unassembled WGS sequence"/>
</dbReference>
<evidence type="ECO:0000256" key="5">
    <source>
        <dbReference type="ARBA" id="ARBA00022679"/>
    </source>
</evidence>
<dbReference type="AlphaFoldDB" id="A0A918W4V7"/>
<dbReference type="SUPFAM" id="SSF55785">
    <property type="entry name" value="PYP-like sensor domain (PAS domain)"/>
    <property type="match status" value="1"/>
</dbReference>
<evidence type="ECO:0000256" key="6">
    <source>
        <dbReference type="ARBA" id="ARBA00022692"/>
    </source>
</evidence>
<dbReference type="NCBIfam" id="TIGR00229">
    <property type="entry name" value="sensory_box"/>
    <property type="match status" value="1"/>
</dbReference>
<keyword evidence="15" id="KW-1185">Reference proteome</keyword>
<dbReference type="GO" id="GO:0005886">
    <property type="term" value="C:plasma membrane"/>
    <property type="evidence" value="ECO:0007669"/>
    <property type="project" value="UniProtKB-ARBA"/>
</dbReference>
<evidence type="ECO:0000313" key="14">
    <source>
        <dbReference type="EMBL" id="GHA69136.1"/>
    </source>
</evidence>
<proteinExistence type="predicted"/>
<dbReference type="SMART" id="SM00387">
    <property type="entry name" value="HATPase_c"/>
    <property type="match status" value="1"/>
</dbReference>
<evidence type="ECO:0000256" key="9">
    <source>
        <dbReference type="ARBA" id="ARBA00022840"/>
    </source>
</evidence>
<keyword evidence="6" id="KW-0812">Transmembrane</keyword>
<organism evidence="14 15">
    <name type="scientific">Cognatilysobacter bugurensis</name>
    <dbReference type="NCBI Taxonomy" id="543356"/>
    <lineage>
        <taxon>Bacteria</taxon>
        <taxon>Pseudomonadati</taxon>
        <taxon>Pseudomonadota</taxon>
        <taxon>Gammaproteobacteria</taxon>
        <taxon>Lysobacterales</taxon>
        <taxon>Lysobacteraceae</taxon>
        <taxon>Cognatilysobacter</taxon>
    </lineage>
</organism>
<dbReference type="EC" id="2.7.13.3" evidence="3"/>
<dbReference type="CDD" id="cd00130">
    <property type="entry name" value="PAS"/>
    <property type="match status" value="1"/>
</dbReference>
<reference evidence="14" key="1">
    <citation type="journal article" date="2014" name="Int. J. Syst. Evol. Microbiol.">
        <title>Complete genome sequence of Corynebacterium casei LMG S-19264T (=DSM 44701T), isolated from a smear-ripened cheese.</title>
        <authorList>
            <consortium name="US DOE Joint Genome Institute (JGI-PGF)"/>
            <person name="Walter F."/>
            <person name="Albersmeier A."/>
            <person name="Kalinowski J."/>
            <person name="Ruckert C."/>
        </authorList>
    </citation>
    <scope>NUCLEOTIDE SEQUENCE</scope>
    <source>
        <strain evidence="14">KCTC 23077</strain>
    </source>
</reference>
<dbReference type="InterPro" id="IPR003661">
    <property type="entry name" value="HisK_dim/P_dom"/>
</dbReference>
<comment type="subcellular location">
    <subcellularLocation>
        <location evidence="2">Membrane</location>
        <topology evidence="2">Multi-pass membrane protein</topology>
    </subcellularLocation>
</comment>
<evidence type="ECO:0000256" key="10">
    <source>
        <dbReference type="ARBA" id="ARBA00022989"/>
    </source>
</evidence>
<dbReference type="InterPro" id="IPR050351">
    <property type="entry name" value="BphY/WalK/GraS-like"/>
</dbReference>
<comment type="catalytic activity">
    <reaction evidence="1">
        <text>ATP + protein L-histidine = ADP + protein N-phospho-L-histidine.</text>
        <dbReference type="EC" id="2.7.13.3"/>
    </reaction>
</comment>
<evidence type="ECO:0000259" key="13">
    <source>
        <dbReference type="PROSITE" id="PS50109"/>
    </source>
</evidence>
<dbReference type="InterPro" id="IPR036890">
    <property type="entry name" value="HATPase_C_sf"/>
</dbReference>
<dbReference type="Gene3D" id="1.10.287.130">
    <property type="match status" value="1"/>
</dbReference>
<dbReference type="FunFam" id="3.30.565.10:FF:000006">
    <property type="entry name" value="Sensor histidine kinase WalK"/>
    <property type="match status" value="1"/>
</dbReference>
<dbReference type="GO" id="GO:0000156">
    <property type="term" value="F:phosphorelay response regulator activity"/>
    <property type="evidence" value="ECO:0007669"/>
    <property type="project" value="TreeGrafter"/>
</dbReference>
<keyword evidence="11" id="KW-0902">Two-component regulatory system</keyword>